<reference evidence="2 3" key="1">
    <citation type="submission" date="2014-04" db="EMBL/GenBank/DDBJ databases">
        <authorList>
            <consortium name="DOE Joint Genome Institute"/>
            <person name="Kuo A."/>
            <person name="Kohler A."/>
            <person name="Nagy L.G."/>
            <person name="Floudas D."/>
            <person name="Copeland A."/>
            <person name="Barry K.W."/>
            <person name="Cichocki N."/>
            <person name="Veneault-Fourrey C."/>
            <person name="LaButti K."/>
            <person name="Lindquist E.A."/>
            <person name="Lipzen A."/>
            <person name="Lundell T."/>
            <person name="Morin E."/>
            <person name="Murat C."/>
            <person name="Sun H."/>
            <person name="Tunlid A."/>
            <person name="Henrissat B."/>
            <person name="Grigoriev I.V."/>
            <person name="Hibbett D.S."/>
            <person name="Martin F."/>
            <person name="Nordberg H.P."/>
            <person name="Cantor M.N."/>
            <person name="Hua S.X."/>
        </authorList>
    </citation>
    <scope>NUCLEOTIDE SEQUENCE [LARGE SCALE GENOMIC DNA]</scope>
    <source>
        <strain evidence="2 3">Foug A</strain>
    </source>
</reference>
<protein>
    <submittedName>
        <fullName evidence="2">Carbohydrate-binding module family 13 protein</fullName>
    </submittedName>
</protein>
<dbReference type="SUPFAM" id="SSF50370">
    <property type="entry name" value="Ricin B-like lectins"/>
    <property type="match status" value="1"/>
</dbReference>
<dbReference type="SMART" id="SM00458">
    <property type="entry name" value="RICIN"/>
    <property type="match status" value="1"/>
</dbReference>
<gene>
    <name evidence="2" type="ORF">SCLCIDRAFT_124686</name>
</gene>
<organism evidence="2 3">
    <name type="scientific">Scleroderma citrinum Foug A</name>
    <dbReference type="NCBI Taxonomy" id="1036808"/>
    <lineage>
        <taxon>Eukaryota</taxon>
        <taxon>Fungi</taxon>
        <taxon>Dikarya</taxon>
        <taxon>Basidiomycota</taxon>
        <taxon>Agaricomycotina</taxon>
        <taxon>Agaricomycetes</taxon>
        <taxon>Agaricomycetidae</taxon>
        <taxon>Boletales</taxon>
        <taxon>Sclerodermatineae</taxon>
        <taxon>Sclerodermataceae</taxon>
        <taxon>Scleroderma</taxon>
    </lineage>
</organism>
<reference evidence="3" key="2">
    <citation type="submission" date="2015-01" db="EMBL/GenBank/DDBJ databases">
        <title>Evolutionary Origins and Diversification of the Mycorrhizal Mutualists.</title>
        <authorList>
            <consortium name="DOE Joint Genome Institute"/>
            <consortium name="Mycorrhizal Genomics Consortium"/>
            <person name="Kohler A."/>
            <person name="Kuo A."/>
            <person name="Nagy L.G."/>
            <person name="Floudas D."/>
            <person name="Copeland A."/>
            <person name="Barry K.W."/>
            <person name="Cichocki N."/>
            <person name="Veneault-Fourrey C."/>
            <person name="LaButti K."/>
            <person name="Lindquist E.A."/>
            <person name="Lipzen A."/>
            <person name="Lundell T."/>
            <person name="Morin E."/>
            <person name="Murat C."/>
            <person name="Riley R."/>
            <person name="Ohm R."/>
            <person name="Sun H."/>
            <person name="Tunlid A."/>
            <person name="Henrissat B."/>
            <person name="Grigoriev I.V."/>
            <person name="Hibbett D.S."/>
            <person name="Martin F."/>
        </authorList>
    </citation>
    <scope>NUCLEOTIDE SEQUENCE [LARGE SCALE GENOMIC DNA]</scope>
    <source>
        <strain evidence="3">Foug A</strain>
    </source>
</reference>
<dbReference type="PROSITE" id="PS50231">
    <property type="entry name" value="RICIN_B_LECTIN"/>
    <property type="match status" value="1"/>
</dbReference>
<dbReference type="InParanoid" id="A0A0C3DHU3"/>
<dbReference type="OrthoDB" id="2131701at2759"/>
<proteinExistence type="predicted"/>
<evidence type="ECO:0000313" key="2">
    <source>
        <dbReference type="EMBL" id="KIM60270.1"/>
    </source>
</evidence>
<dbReference type="InterPro" id="IPR035992">
    <property type="entry name" value="Ricin_B-like_lectins"/>
</dbReference>
<dbReference type="AlphaFoldDB" id="A0A0C3DHU3"/>
<feature type="domain" description="Ricin B lectin" evidence="1">
    <location>
        <begin position="8"/>
        <end position="141"/>
    </location>
</feature>
<dbReference type="CDD" id="cd23422">
    <property type="entry name" value="beta-trefoil_Ricin_MPL_CNL"/>
    <property type="match status" value="1"/>
</dbReference>
<dbReference type="InterPro" id="IPR000772">
    <property type="entry name" value="Ricin_B_lectin"/>
</dbReference>
<dbReference type="Gene3D" id="2.80.10.50">
    <property type="match status" value="1"/>
</dbReference>
<dbReference type="STRING" id="1036808.A0A0C3DHU3"/>
<dbReference type="HOGENOM" id="CLU_119132_0_0_1"/>
<dbReference type="Pfam" id="PF14200">
    <property type="entry name" value="RicinB_lectin_2"/>
    <property type="match status" value="1"/>
</dbReference>
<name>A0A0C3DHU3_9AGAM</name>
<evidence type="ECO:0000313" key="3">
    <source>
        <dbReference type="Proteomes" id="UP000053989"/>
    </source>
</evidence>
<dbReference type="EMBL" id="KN822064">
    <property type="protein sequence ID" value="KIM60270.1"/>
    <property type="molecule type" value="Genomic_DNA"/>
</dbReference>
<dbReference type="Proteomes" id="UP000053989">
    <property type="component" value="Unassembled WGS sequence"/>
</dbReference>
<accession>A0A0C3DHU3</accession>
<sequence length="143" mass="16049">MACIQSGAPYILLNVKAPGSCLDLSGGDNRSIIGYPPHNGPNQQWRFERLENGNYLIQSVGTGLYLRIDGEPANDVRVVAGRDRYEWYVKDEPSTPGSIRIYVPGRYINIDLSDHGNPDPGTPIALWDQWEPGQNQLWRLQQV</sequence>
<keyword evidence="3" id="KW-1185">Reference proteome</keyword>
<evidence type="ECO:0000259" key="1">
    <source>
        <dbReference type="SMART" id="SM00458"/>
    </source>
</evidence>